<organism evidence="1 2">
    <name type="scientific">Dibothriocephalus latus</name>
    <name type="common">Fish tapeworm</name>
    <name type="synonym">Diphyllobothrium latum</name>
    <dbReference type="NCBI Taxonomy" id="60516"/>
    <lineage>
        <taxon>Eukaryota</taxon>
        <taxon>Metazoa</taxon>
        <taxon>Spiralia</taxon>
        <taxon>Lophotrochozoa</taxon>
        <taxon>Platyhelminthes</taxon>
        <taxon>Cestoda</taxon>
        <taxon>Eucestoda</taxon>
        <taxon>Diphyllobothriidea</taxon>
        <taxon>Diphyllobothriidae</taxon>
        <taxon>Dibothriocephalus</taxon>
    </lineage>
</organism>
<evidence type="ECO:0000313" key="2">
    <source>
        <dbReference type="Proteomes" id="UP000281553"/>
    </source>
</evidence>
<protein>
    <submittedName>
        <fullName evidence="1">Uncharacterized protein</fullName>
    </submittedName>
</protein>
<evidence type="ECO:0000313" key="1">
    <source>
        <dbReference type="EMBL" id="VDN31309.1"/>
    </source>
</evidence>
<dbReference type="OrthoDB" id="6080649at2759"/>
<dbReference type="Proteomes" id="UP000281553">
    <property type="component" value="Unassembled WGS sequence"/>
</dbReference>
<name>A0A3P7QM49_DIBLA</name>
<sequence>MIYKVIACSEIPEIAQYFKMAVDMPTRELCFKLVVQRTDGLPHIYRLSRRAVNAWNNLLSDVVAADTFAVFEKKYDTLFEQ</sequence>
<reference evidence="1 2" key="1">
    <citation type="submission" date="2018-11" db="EMBL/GenBank/DDBJ databases">
        <authorList>
            <consortium name="Pathogen Informatics"/>
        </authorList>
    </citation>
    <scope>NUCLEOTIDE SEQUENCE [LARGE SCALE GENOMIC DNA]</scope>
</reference>
<accession>A0A3P7QM49</accession>
<keyword evidence="2" id="KW-1185">Reference proteome</keyword>
<proteinExistence type="predicted"/>
<dbReference type="AlphaFoldDB" id="A0A3P7QM49"/>
<dbReference type="EMBL" id="UYRU01080697">
    <property type="protein sequence ID" value="VDN31309.1"/>
    <property type="molecule type" value="Genomic_DNA"/>
</dbReference>
<gene>
    <name evidence="1" type="ORF">DILT_LOCUS15724</name>
</gene>